<dbReference type="Gene3D" id="3.40.50.2000">
    <property type="entry name" value="Glycogen Phosphorylase B"/>
    <property type="match status" value="2"/>
</dbReference>
<reference evidence="5" key="1">
    <citation type="submission" date="2018-06" db="EMBL/GenBank/DDBJ databases">
        <authorList>
            <person name="Zhirakovskaya E."/>
        </authorList>
    </citation>
    <scope>NUCLEOTIDE SEQUENCE</scope>
</reference>
<evidence type="ECO:0008006" key="6">
    <source>
        <dbReference type="Google" id="ProtNLM"/>
    </source>
</evidence>
<feature type="domain" description="Glycosyl transferase family 1" evidence="3">
    <location>
        <begin position="180"/>
        <end position="347"/>
    </location>
</feature>
<protein>
    <recommendedName>
        <fullName evidence="6">Glycosyltransferase</fullName>
    </recommendedName>
</protein>
<dbReference type="CDD" id="cd03801">
    <property type="entry name" value="GT4_PimA-like"/>
    <property type="match status" value="1"/>
</dbReference>
<organism evidence="5">
    <name type="scientific">hydrothermal vent metagenome</name>
    <dbReference type="NCBI Taxonomy" id="652676"/>
    <lineage>
        <taxon>unclassified sequences</taxon>
        <taxon>metagenomes</taxon>
        <taxon>ecological metagenomes</taxon>
    </lineage>
</organism>
<accession>A0A3B1DZY5</accession>
<proteinExistence type="predicted"/>
<evidence type="ECO:0000256" key="1">
    <source>
        <dbReference type="ARBA" id="ARBA00022676"/>
    </source>
</evidence>
<dbReference type="InterPro" id="IPR001296">
    <property type="entry name" value="Glyco_trans_1"/>
</dbReference>
<evidence type="ECO:0000259" key="4">
    <source>
        <dbReference type="Pfam" id="PF13439"/>
    </source>
</evidence>
<gene>
    <name evidence="5" type="ORF">MNBD_UNCLBAC01-2032</name>
</gene>
<dbReference type="PANTHER" id="PTHR12526">
    <property type="entry name" value="GLYCOSYLTRANSFERASE"/>
    <property type="match status" value="1"/>
</dbReference>
<dbReference type="PANTHER" id="PTHR12526:SF629">
    <property type="entry name" value="TEICHURONIC ACID BIOSYNTHESIS GLYCOSYLTRANSFERASE TUAH-RELATED"/>
    <property type="match status" value="1"/>
</dbReference>
<dbReference type="GO" id="GO:0016757">
    <property type="term" value="F:glycosyltransferase activity"/>
    <property type="evidence" value="ECO:0007669"/>
    <property type="project" value="UniProtKB-KW"/>
</dbReference>
<evidence type="ECO:0000259" key="3">
    <source>
        <dbReference type="Pfam" id="PF00534"/>
    </source>
</evidence>
<name>A0A3B1DZY5_9ZZZZ</name>
<dbReference type="EMBL" id="UOGJ01000153">
    <property type="protein sequence ID" value="VAX38255.1"/>
    <property type="molecule type" value="Genomic_DNA"/>
</dbReference>
<evidence type="ECO:0000256" key="2">
    <source>
        <dbReference type="ARBA" id="ARBA00022679"/>
    </source>
</evidence>
<dbReference type="InterPro" id="IPR028098">
    <property type="entry name" value="Glyco_trans_4-like_N"/>
</dbReference>
<dbReference type="AlphaFoldDB" id="A0A3B1DZY5"/>
<dbReference type="SUPFAM" id="SSF53756">
    <property type="entry name" value="UDP-Glycosyltransferase/glycogen phosphorylase"/>
    <property type="match status" value="1"/>
</dbReference>
<dbReference type="Pfam" id="PF00534">
    <property type="entry name" value="Glycos_transf_1"/>
    <property type="match status" value="1"/>
</dbReference>
<sequence>MNILYLHNKSQISGGERSLLNLWENLEHPAHNLFLAVPYEGDLTVEAHKLDLQVFYLDVPALKFSNIAIILKTMVRLVRYILKNKIQIIHSYTPRNNILSSCVGKILRVPVIWHERNLIFEDEKDLSKKFFFLADKIICNSVAVAERFGIQKELDVKLKVILNGVNLTKFHAPENILLLKRKLGFGNKKIIGLLSNLNKRKRVEYFLDIASVLAKNREDVCFVVVGGDFSDDGMREIENLKIKAKELGIEERITFTGFINNVTEYLMAFDICAHVTLKEACSRAILESMAVGKPVVAINEGGNPELVKEDVTGFLLAGDDVQGFVAKLQLLLDDDEKCLNMGKKGREYCEKFFDVKHNALQIQKVYNELVPCGNSWRMR</sequence>
<keyword evidence="2" id="KW-0808">Transferase</keyword>
<evidence type="ECO:0000313" key="5">
    <source>
        <dbReference type="EMBL" id="VAX38255.1"/>
    </source>
</evidence>
<feature type="domain" description="Glycosyltransferase subfamily 4-like N-terminal" evidence="4">
    <location>
        <begin position="13"/>
        <end position="168"/>
    </location>
</feature>
<dbReference type="Pfam" id="PF13439">
    <property type="entry name" value="Glyco_transf_4"/>
    <property type="match status" value="1"/>
</dbReference>
<keyword evidence="1" id="KW-0328">Glycosyltransferase</keyword>